<dbReference type="InterPro" id="IPR012296">
    <property type="entry name" value="Nuclease_put_TT1808"/>
</dbReference>
<proteinExistence type="predicted"/>
<dbReference type="CDD" id="cd06260">
    <property type="entry name" value="DUF820-like"/>
    <property type="match status" value="1"/>
</dbReference>
<protein>
    <recommendedName>
        <fullName evidence="1">Putative restriction endonuclease domain-containing protein</fullName>
    </recommendedName>
</protein>
<dbReference type="Pfam" id="PF05685">
    <property type="entry name" value="Uma2"/>
    <property type="match status" value="1"/>
</dbReference>
<keyword evidence="3" id="KW-1185">Reference proteome</keyword>
<dbReference type="PANTHER" id="PTHR36558">
    <property type="entry name" value="GLR1098 PROTEIN"/>
    <property type="match status" value="1"/>
</dbReference>
<gene>
    <name evidence="2" type="ORF">KDA_66690</name>
</gene>
<accession>A0A402BII4</accession>
<reference evidence="3" key="1">
    <citation type="submission" date="2018-12" db="EMBL/GenBank/DDBJ databases">
        <title>Tengunoibacter tsumagoiensis gen. nov., sp. nov., Dictyobacter kobayashii sp. nov., D. alpinus sp. nov., and D. joshuensis sp. nov. and description of Dictyobacteraceae fam. nov. within the order Ktedonobacterales isolated from Tengu-no-mugimeshi.</title>
        <authorList>
            <person name="Wang C.M."/>
            <person name="Zheng Y."/>
            <person name="Sakai Y."/>
            <person name="Toyoda A."/>
            <person name="Minakuchi Y."/>
            <person name="Abe K."/>
            <person name="Yokota A."/>
            <person name="Yabe S."/>
        </authorList>
    </citation>
    <scope>NUCLEOTIDE SEQUENCE [LARGE SCALE GENOMIC DNA]</scope>
    <source>
        <strain evidence="3">Uno16</strain>
    </source>
</reference>
<dbReference type="RefSeq" id="WP_126631177.1">
    <property type="nucleotide sequence ID" value="NZ_BIFT01000002.1"/>
</dbReference>
<sequence length="200" mass="22821">MAAHPQRLYMTAEQYLAFDRASDTKYEYLDGEAVAMSGGSVNHSRLAGNLFFLLTQALGTRGSCITYNSDIRVFVAKRQYVYPDVTVSCDEKDHRGEQDTLFSPRLVVEVISPSTEAIDRGWKLNWYRSHPSIQEYMLINTRMQMVEIFSRGNPGDPWTYQTYNAHETFQLACLDISLSVDDIYAGLRIPLPDTLVQEED</sequence>
<dbReference type="AlphaFoldDB" id="A0A402BII4"/>
<dbReference type="EMBL" id="BIFT01000002">
    <property type="protein sequence ID" value="GCE31185.1"/>
    <property type="molecule type" value="Genomic_DNA"/>
</dbReference>
<name>A0A402BII4_9CHLR</name>
<comment type="caution">
    <text evidence="2">The sequence shown here is derived from an EMBL/GenBank/DDBJ whole genome shotgun (WGS) entry which is preliminary data.</text>
</comment>
<feature type="domain" description="Putative restriction endonuclease" evidence="1">
    <location>
        <begin position="13"/>
        <end position="174"/>
    </location>
</feature>
<organism evidence="2 3">
    <name type="scientific">Dictyobacter alpinus</name>
    <dbReference type="NCBI Taxonomy" id="2014873"/>
    <lineage>
        <taxon>Bacteria</taxon>
        <taxon>Bacillati</taxon>
        <taxon>Chloroflexota</taxon>
        <taxon>Ktedonobacteria</taxon>
        <taxon>Ktedonobacterales</taxon>
        <taxon>Dictyobacteraceae</taxon>
        <taxon>Dictyobacter</taxon>
    </lineage>
</organism>
<evidence type="ECO:0000313" key="3">
    <source>
        <dbReference type="Proteomes" id="UP000287171"/>
    </source>
</evidence>
<dbReference type="InterPro" id="IPR011335">
    <property type="entry name" value="Restrct_endonuc-II-like"/>
</dbReference>
<dbReference type="Gene3D" id="3.90.1570.10">
    <property type="entry name" value="tt1808, chain A"/>
    <property type="match status" value="1"/>
</dbReference>
<dbReference type="InterPro" id="IPR008538">
    <property type="entry name" value="Uma2"/>
</dbReference>
<evidence type="ECO:0000259" key="1">
    <source>
        <dbReference type="Pfam" id="PF05685"/>
    </source>
</evidence>
<evidence type="ECO:0000313" key="2">
    <source>
        <dbReference type="EMBL" id="GCE31185.1"/>
    </source>
</evidence>
<dbReference type="Proteomes" id="UP000287171">
    <property type="component" value="Unassembled WGS sequence"/>
</dbReference>
<dbReference type="SUPFAM" id="SSF52980">
    <property type="entry name" value="Restriction endonuclease-like"/>
    <property type="match status" value="1"/>
</dbReference>
<dbReference type="OrthoDB" id="151907at2"/>
<dbReference type="PANTHER" id="PTHR36558:SF1">
    <property type="entry name" value="RESTRICTION ENDONUCLEASE DOMAIN-CONTAINING PROTEIN-RELATED"/>
    <property type="match status" value="1"/>
</dbReference>